<keyword evidence="2 3" id="KW-0687">Ribonucleoprotein</keyword>
<dbReference type="InterPro" id="IPR034704">
    <property type="entry name" value="Ribosomal_bL28/bL31-like_sf"/>
</dbReference>
<dbReference type="Gene3D" id="4.10.830.30">
    <property type="entry name" value="Ribosomal protein L31"/>
    <property type="match status" value="1"/>
</dbReference>
<dbReference type="GO" id="GO:0005840">
    <property type="term" value="C:ribosome"/>
    <property type="evidence" value="ECO:0007669"/>
    <property type="project" value="UniProtKB-KW"/>
</dbReference>
<comment type="similarity">
    <text evidence="3">Belongs to the bacterial ribosomal protein bL31 family.</text>
</comment>
<evidence type="ECO:0000313" key="5">
    <source>
        <dbReference type="Proteomes" id="UP000178851"/>
    </source>
</evidence>
<evidence type="ECO:0000256" key="2">
    <source>
        <dbReference type="ARBA" id="ARBA00023274"/>
    </source>
</evidence>
<dbReference type="GO" id="GO:1990904">
    <property type="term" value="C:ribonucleoprotein complex"/>
    <property type="evidence" value="ECO:0007669"/>
    <property type="project" value="UniProtKB-KW"/>
</dbReference>
<dbReference type="InterPro" id="IPR002150">
    <property type="entry name" value="Ribosomal_bL31"/>
</dbReference>
<protein>
    <recommendedName>
        <fullName evidence="3">50S ribosomal protein L31</fullName>
    </recommendedName>
</protein>
<dbReference type="PANTHER" id="PTHR33280">
    <property type="entry name" value="50S RIBOSOMAL PROTEIN L31, CHLOROPLASTIC"/>
    <property type="match status" value="1"/>
</dbReference>
<dbReference type="PANTHER" id="PTHR33280:SF1">
    <property type="entry name" value="LARGE RIBOSOMAL SUBUNIT PROTEIN BL31C"/>
    <property type="match status" value="1"/>
</dbReference>
<name>A0A1F7YGJ7_9BACT</name>
<dbReference type="Proteomes" id="UP000178851">
    <property type="component" value="Unassembled WGS sequence"/>
</dbReference>
<accession>A0A1F7YGJ7</accession>
<keyword evidence="1 3" id="KW-0689">Ribosomal protein</keyword>
<gene>
    <name evidence="4" type="ORF">A2627_01500</name>
</gene>
<evidence type="ECO:0000256" key="3">
    <source>
        <dbReference type="RuleBase" id="RU000564"/>
    </source>
</evidence>
<dbReference type="AlphaFoldDB" id="A0A1F7YGJ7"/>
<evidence type="ECO:0000313" key="4">
    <source>
        <dbReference type="EMBL" id="OGM25728.1"/>
    </source>
</evidence>
<dbReference type="SUPFAM" id="SSF143800">
    <property type="entry name" value="L28p-like"/>
    <property type="match status" value="1"/>
</dbReference>
<dbReference type="NCBIfam" id="TIGR00105">
    <property type="entry name" value="L31"/>
    <property type="match status" value="1"/>
</dbReference>
<dbReference type="GO" id="GO:0006412">
    <property type="term" value="P:translation"/>
    <property type="evidence" value="ECO:0007669"/>
    <property type="project" value="InterPro"/>
</dbReference>
<reference evidence="4 5" key="1">
    <citation type="journal article" date="2016" name="Nat. Commun.">
        <title>Thousands of microbial genomes shed light on interconnected biogeochemical processes in an aquifer system.</title>
        <authorList>
            <person name="Anantharaman K."/>
            <person name="Brown C.T."/>
            <person name="Hug L.A."/>
            <person name="Sharon I."/>
            <person name="Castelle C.J."/>
            <person name="Probst A.J."/>
            <person name="Thomas B.C."/>
            <person name="Singh A."/>
            <person name="Wilkins M.J."/>
            <person name="Karaoz U."/>
            <person name="Brodie E.L."/>
            <person name="Williams K.H."/>
            <person name="Hubbard S.S."/>
            <person name="Banfield J.F."/>
        </authorList>
    </citation>
    <scope>NUCLEOTIDE SEQUENCE [LARGE SCALE GENOMIC DNA]</scope>
</reference>
<organism evidence="4 5">
    <name type="scientific">Candidatus Woesebacteria bacterium RIFCSPHIGHO2_01_FULL_39_28</name>
    <dbReference type="NCBI Taxonomy" id="1802496"/>
    <lineage>
        <taxon>Bacteria</taxon>
        <taxon>Candidatus Woeseibacteriota</taxon>
    </lineage>
</organism>
<sequence length="102" mass="11555">MKANIHPKWYPEATVTCACGKMYVIGLTVPSLSIDVCANCHPFYTGQMRYVDVAGRVDKFKARVASAGKKILSKTEKRRVKRLKRIEEELERPASLEELRNG</sequence>
<dbReference type="Pfam" id="PF01197">
    <property type="entry name" value="Ribosomal_L31"/>
    <property type="match status" value="1"/>
</dbReference>
<dbReference type="PRINTS" id="PR01249">
    <property type="entry name" value="RIBOSOMALL31"/>
</dbReference>
<dbReference type="NCBIfam" id="NF000612">
    <property type="entry name" value="PRK00019.1"/>
    <property type="match status" value="1"/>
</dbReference>
<dbReference type="GO" id="GO:0003735">
    <property type="term" value="F:structural constituent of ribosome"/>
    <property type="evidence" value="ECO:0007669"/>
    <property type="project" value="InterPro"/>
</dbReference>
<proteinExistence type="inferred from homology"/>
<comment type="caution">
    <text evidence="4">The sequence shown here is derived from an EMBL/GenBank/DDBJ whole genome shotgun (WGS) entry which is preliminary data.</text>
</comment>
<evidence type="ECO:0000256" key="1">
    <source>
        <dbReference type="ARBA" id="ARBA00022980"/>
    </source>
</evidence>
<dbReference type="EMBL" id="MGGI01000020">
    <property type="protein sequence ID" value="OGM25728.1"/>
    <property type="molecule type" value="Genomic_DNA"/>
</dbReference>
<dbReference type="PROSITE" id="PS01143">
    <property type="entry name" value="RIBOSOMAL_L31"/>
    <property type="match status" value="1"/>
</dbReference>
<dbReference type="InterPro" id="IPR042105">
    <property type="entry name" value="Ribosomal_bL31_sf"/>
</dbReference>